<dbReference type="InterPro" id="IPR027268">
    <property type="entry name" value="Peptidase_M4/M1_CTD_sf"/>
</dbReference>
<feature type="domain" description="Peptidase M1 membrane alanine aminopeptidase" evidence="1">
    <location>
        <begin position="391"/>
        <end position="546"/>
    </location>
</feature>
<accession>A0A7T7FDT7</accession>
<dbReference type="AlphaFoldDB" id="A0A7T7FDT7"/>
<organism evidence="2 3">
    <name type="scientific">Mucilaginibacter ginkgonis</name>
    <dbReference type="NCBI Taxonomy" id="2682091"/>
    <lineage>
        <taxon>Bacteria</taxon>
        <taxon>Pseudomonadati</taxon>
        <taxon>Bacteroidota</taxon>
        <taxon>Sphingobacteriia</taxon>
        <taxon>Sphingobacteriales</taxon>
        <taxon>Sphingobacteriaceae</taxon>
        <taxon>Mucilaginibacter</taxon>
    </lineage>
</organism>
<dbReference type="SUPFAM" id="SSF55486">
    <property type="entry name" value="Metalloproteases ('zincins'), catalytic domain"/>
    <property type="match status" value="1"/>
</dbReference>
<dbReference type="EMBL" id="CP066775">
    <property type="protein sequence ID" value="QQL51558.1"/>
    <property type="molecule type" value="Genomic_DNA"/>
</dbReference>
<gene>
    <name evidence="2" type="ORF">GO620_010555</name>
</gene>
<dbReference type="InterPro" id="IPR014782">
    <property type="entry name" value="Peptidase_M1_dom"/>
</dbReference>
<evidence type="ECO:0000313" key="3">
    <source>
        <dbReference type="Proteomes" id="UP000429232"/>
    </source>
</evidence>
<dbReference type="Gene3D" id="1.10.390.10">
    <property type="entry name" value="Neutral Protease Domain 2"/>
    <property type="match status" value="1"/>
</dbReference>
<proteinExistence type="predicted"/>
<dbReference type="KEGG" id="mgik:GO620_010555"/>
<keyword evidence="3" id="KW-1185">Reference proteome</keyword>
<protein>
    <submittedName>
        <fullName evidence="2">M1 family metallopeptidase</fullName>
    </submittedName>
</protein>
<dbReference type="Proteomes" id="UP000429232">
    <property type="component" value="Chromosome"/>
</dbReference>
<dbReference type="GO" id="GO:0008270">
    <property type="term" value="F:zinc ion binding"/>
    <property type="evidence" value="ECO:0007669"/>
    <property type="project" value="InterPro"/>
</dbReference>
<dbReference type="GO" id="GO:0008237">
    <property type="term" value="F:metallopeptidase activity"/>
    <property type="evidence" value="ECO:0007669"/>
    <property type="project" value="InterPro"/>
</dbReference>
<sequence length="645" mass="72666">MPAFLLVSQLLLAQPGTELPQSKFDPVSLFNPQFYTSNGNEYRAANGEPGPHYWQNRADYKLTANLNEQKNEITGTEVLTYTNNSPQKMDFLWMYVEQNLYKQGSRGAALENYRGSRNHGGGQVFDAGDKITSVKINGQAAKYMIDDTRMQILLPTSLAANGGKVNVEIAWSYIVPNFGSDRTGIEETKNGKIFTIAQWYPRMCVYDDLAGWNTIPYNGPSEFYLEYGDFEVSITAPANHIVFASGELQNPQEVYTAEQQKRWAAAAASDKTVFIRTAREVTDPSSRPQGKPTLTWHYKITNARDAAWASSSAFIVDAAKMNLPNGKTSLAVSAYPVEGKGNDSWGRSTEYVKKSVEYNSAKWFPYPYPVAVAVAGRVSGMEYPGIVFCATNTQGKELWEVNDHEFGHTWFPMIVGSNERLYGWMDEGFNTFINGLSTDAFNNGEYATPPMNWTRNEALPMLNPGLQPIMTAPDNVPEFNTAVVLYFKPAAALDILRNHVLGPERFDRAFKTYIERWAFKHPSPNDFFRTMENVAGENLGWFWREWILNNYQLDAGVSKVAYVNDDPAEGALITINNYDRMALPVILEVRTKSGKKQRINLPVETWATGSQWTIKYPSTEEIISVTYDPDHVLPDYNTGNNVWRK</sequence>
<name>A0A7T7FDT7_9SPHI</name>
<dbReference type="Pfam" id="PF01433">
    <property type="entry name" value="Peptidase_M1"/>
    <property type="match status" value="1"/>
</dbReference>
<dbReference type="CDD" id="cd09604">
    <property type="entry name" value="M1_APN_like"/>
    <property type="match status" value="1"/>
</dbReference>
<evidence type="ECO:0000259" key="1">
    <source>
        <dbReference type="Pfam" id="PF01433"/>
    </source>
</evidence>
<reference evidence="2 3" key="1">
    <citation type="submission" date="2020-12" db="EMBL/GenBank/DDBJ databases">
        <title>HMF7856_wgs.fasta genome submission.</title>
        <authorList>
            <person name="Kang H."/>
            <person name="Kim H."/>
            <person name="Joh K."/>
        </authorList>
    </citation>
    <scope>NUCLEOTIDE SEQUENCE [LARGE SCALE GENOMIC DNA]</scope>
    <source>
        <strain evidence="2 3">HMF7856</strain>
    </source>
</reference>
<evidence type="ECO:0000313" key="2">
    <source>
        <dbReference type="EMBL" id="QQL51558.1"/>
    </source>
</evidence>